<evidence type="ECO:0000256" key="14">
    <source>
        <dbReference type="PIRNR" id="PIRNR006769"/>
    </source>
</evidence>
<dbReference type="EC" id="1.1.1.193" evidence="14"/>
<dbReference type="Gene3D" id="3.40.430.10">
    <property type="entry name" value="Dihydrofolate Reductase, subunit A"/>
    <property type="match status" value="1"/>
</dbReference>
<evidence type="ECO:0000256" key="8">
    <source>
        <dbReference type="ARBA" id="ARBA00022833"/>
    </source>
</evidence>
<evidence type="ECO:0000256" key="6">
    <source>
        <dbReference type="ARBA" id="ARBA00022619"/>
    </source>
</evidence>
<dbReference type="EC" id="3.5.4.26" evidence="14"/>
<dbReference type="SUPFAM" id="SSF53597">
    <property type="entry name" value="Dihydrofolate reductase-like"/>
    <property type="match status" value="1"/>
</dbReference>
<dbReference type="NCBIfam" id="TIGR00227">
    <property type="entry name" value="ribD_Cterm"/>
    <property type="match status" value="1"/>
</dbReference>
<dbReference type="NCBIfam" id="TIGR00326">
    <property type="entry name" value="eubact_ribD"/>
    <property type="match status" value="1"/>
</dbReference>
<dbReference type="PIRSF" id="PIRSF006769">
    <property type="entry name" value="RibD"/>
    <property type="match status" value="1"/>
</dbReference>
<dbReference type="InterPro" id="IPR011549">
    <property type="entry name" value="RibD_C"/>
</dbReference>
<dbReference type="SUPFAM" id="SSF53927">
    <property type="entry name" value="Cytidine deaminase-like"/>
    <property type="match status" value="1"/>
</dbReference>
<dbReference type="Pfam" id="PF00383">
    <property type="entry name" value="dCMP_cyt_deam_1"/>
    <property type="match status" value="1"/>
</dbReference>
<keyword evidence="7 14" id="KW-0479">Metal-binding</keyword>
<comment type="catalytic activity">
    <reaction evidence="12 14">
        <text>5-amino-6-(5-phospho-D-ribitylamino)uracil + NADP(+) = 5-amino-6-(5-phospho-D-ribosylamino)uracil + NADPH + H(+)</text>
        <dbReference type="Rhea" id="RHEA:17845"/>
        <dbReference type="ChEBI" id="CHEBI:15378"/>
        <dbReference type="ChEBI" id="CHEBI:57783"/>
        <dbReference type="ChEBI" id="CHEBI:58349"/>
        <dbReference type="ChEBI" id="CHEBI:58421"/>
        <dbReference type="ChEBI" id="CHEBI:58453"/>
        <dbReference type="EC" id="1.1.1.193"/>
    </reaction>
</comment>
<dbReference type="InterPro" id="IPR002734">
    <property type="entry name" value="RibDG_C"/>
</dbReference>
<dbReference type="PANTHER" id="PTHR38011:SF7">
    <property type="entry name" value="2,5-DIAMINO-6-RIBOSYLAMINO-4(3H)-PYRIMIDINONE 5'-PHOSPHATE REDUCTASE"/>
    <property type="match status" value="1"/>
</dbReference>
<evidence type="ECO:0000313" key="17">
    <source>
        <dbReference type="Proteomes" id="UP001596505"/>
    </source>
</evidence>
<keyword evidence="8 14" id="KW-0862">Zinc</keyword>
<comment type="catalytic activity">
    <reaction evidence="13 14">
        <text>2,5-diamino-6-hydroxy-4-(5-phosphoribosylamino)-pyrimidine + H2O + H(+) = 5-amino-6-(5-phospho-D-ribosylamino)uracil + NH4(+)</text>
        <dbReference type="Rhea" id="RHEA:21868"/>
        <dbReference type="ChEBI" id="CHEBI:15377"/>
        <dbReference type="ChEBI" id="CHEBI:15378"/>
        <dbReference type="ChEBI" id="CHEBI:28938"/>
        <dbReference type="ChEBI" id="CHEBI:58453"/>
        <dbReference type="ChEBI" id="CHEBI:58614"/>
        <dbReference type="EC" id="3.5.4.26"/>
    </reaction>
</comment>
<comment type="similarity">
    <text evidence="4 14">In the N-terminal section; belongs to the cytidine and deoxycytidylate deaminase family.</text>
</comment>
<sequence>MSDIEYMSLALNMVKGTSGQTSPNPAVAAIVVNHGRIVGLGAHLKAGEAHAEVHALNMAGQKAKGGTIYVTLEPCSHFGKTPPCADLIIEKDISRVVIATVDPNPQVAGTGIKKLEDAGIEVTVGVMEDEARQYYQSFFHYIKTKKPYVTIKMAVSLDGKMATASGESKWITGPEARKDGHYLRHTHDAILVGIGTVLADNPSLTTRLDDHQGRHPIRIILDRHLRTPIEAIIVNDGLAPTWILTSKEHENSQKAADLKTRGANIYYFENLSIYNVLTFLGQKEIVTLLVEGGSSVHDAFLQTGKVNQIIAYIAPKIIGGQDALTAFGGKGAASLADALPLEFEEMTKIGNDLKIVAHVKGE</sequence>
<dbReference type="Proteomes" id="UP001596505">
    <property type="component" value="Unassembled WGS sequence"/>
</dbReference>
<comment type="pathway">
    <text evidence="2 14">Cofactor biosynthesis; riboflavin biosynthesis; 5-amino-6-(D-ribitylamino)uracil from GTP: step 2/4.</text>
</comment>
<dbReference type="PROSITE" id="PS51747">
    <property type="entry name" value="CYT_DCMP_DEAMINASES_2"/>
    <property type="match status" value="1"/>
</dbReference>
<dbReference type="PROSITE" id="PS00903">
    <property type="entry name" value="CYT_DCMP_DEAMINASES_1"/>
    <property type="match status" value="1"/>
</dbReference>
<organism evidence="16 17">
    <name type="scientific">Scopulibacillus cellulosilyticus</name>
    <dbReference type="NCBI Taxonomy" id="2665665"/>
    <lineage>
        <taxon>Bacteria</taxon>
        <taxon>Bacillati</taxon>
        <taxon>Bacillota</taxon>
        <taxon>Bacilli</taxon>
        <taxon>Bacillales</taxon>
        <taxon>Sporolactobacillaceae</taxon>
        <taxon>Scopulibacillus</taxon>
    </lineage>
</organism>
<dbReference type="PANTHER" id="PTHR38011">
    <property type="entry name" value="DIHYDROFOLATE REDUCTASE FAMILY PROTEIN (AFU_ORTHOLOGUE AFUA_8G06820)"/>
    <property type="match status" value="1"/>
</dbReference>
<comment type="function">
    <text evidence="1 14">Converts 2,5-diamino-6-(ribosylamino)-4(3h)-pyrimidinone 5'-phosphate into 5-amino-6-(ribosylamino)-2,4(1h,3h)-pyrimidinedione 5'-phosphate.</text>
</comment>
<evidence type="ECO:0000256" key="9">
    <source>
        <dbReference type="ARBA" id="ARBA00022857"/>
    </source>
</evidence>
<dbReference type="Gene3D" id="3.40.140.10">
    <property type="entry name" value="Cytidine Deaminase, domain 2"/>
    <property type="match status" value="1"/>
</dbReference>
<evidence type="ECO:0000313" key="16">
    <source>
        <dbReference type="EMBL" id="MFC7391508.1"/>
    </source>
</evidence>
<comment type="caution">
    <text evidence="16">The sequence shown here is derived from an EMBL/GenBank/DDBJ whole genome shotgun (WGS) entry which is preliminary data.</text>
</comment>
<keyword evidence="10 14" id="KW-0560">Oxidoreductase</keyword>
<dbReference type="GO" id="GO:0008703">
    <property type="term" value="F:5-amino-6-(5-phosphoribosylamino)uracil reductase activity"/>
    <property type="evidence" value="ECO:0007669"/>
    <property type="project" value="UniProtKB-EC"/>
</dbReference>
<keyword evidence="17" id="KW-1185">Reference proteome</keyword>
<dbReference type="GO" id="GO:0008835">
    <property type="term" value="F:diaminohydroxyphosphoribosylaminopyrimidine deaminase activity"/>
    <property type="evidence" value="ECO:0007669"/>
    <property type="project" value="UniProtKB-EC"/>
</dbReference>
<name>A0ABW2PVR9_9BACL</name>
<reference evidence="17" key="1">
    <citation type="journal article" date="2019" name="Int. J. Syst. Evol. Microbiol.">
        <title>The Global Catalogue of Microorganisms (GCM) 10K type strain sequencing project: providing services to taxonomists for standard genome sequencing and annotation.</title>
        <authorList>
            <consortium name="The Broad Institute Genomics Platform"/>
            <consortium name="The Broad Institute Genome Sequencing Center for Infectious Disease"/>
            <person name="Wu L."/>
            <person name="Ma J."/>
        </authorList>
    </citation>
    <scope>NUCLEOTIDE SEQUENCE [LARGE SCALE GENOMIC DNA]</scope>
    <source>
        <strain evidence="17">CGMCC 1.16305</strain>
    </source>
</reference>
<evidence type="ECO:0000256" key="3">
    <source>
        <dbReference type="ARBA" id="ARBA00004910"/>
    </source>
</evidence>
<dbReference type="InterPro" id="IPR016193">
    <property type="entry name" value="Cytidine_deaminase-like"/>
</dbReference>
<evidence type="ECO:0000256" key="10">
    <source>
        <dbReference type="ARBA" id="ARBA00023002"/>
    </source>
</evidence>
<dbReference type="InterPro" id="IPR024072">
    <property type="entry name" value="DHFR-like_dom_sf"/>
</dbReference>
<proteinExistence type="inferred from homology"/>
<evidence type="ECO:0000256" key="2">
    <source>
        <dbReference type="ARBA" id="ARBA00004882"/>
    </source>
</evidence>
<keyword evidence="6 14" id="KW-0686">Riboflavin biosynthesis</keyword>
<dbReference type="CDD" id="cd01284">
    <property type="entry name" value="Riboflavin_deaminase-reductase"/>
    <property type="match status" value="1"/>
</dbReference>
<evidence type="ECO:0000259" key="15">
    <source>
        <dbReference type="PROSITE" id="PS51747"/>
    </source>
</evidence>
<dbReference type="RefSeq" id="WP_380962581.1">
    <property type="nucleotide sequence ID" value="NZ_JBHTCO010000001.1"/>
</dbReference>
<gene>
    <name evidence="16" type="primary">ribD</name>
    <name evidence="16" type="ORF">ACFQRG_00590</name>
</gene>
<protein>
    <recommendedName>
        <fullName evidence="14">Riboflavin biosynthesis protein RibD</fullName>
    </recommendedName>
    <domain>
        <recommendedName>
            <fullName evidence="14">Diaminohydroxyphosphoribosylaminopyrimidine deaminase</fullName>
            <shortName evidence="14">DRAP deaminase</shortName>
            <ecNumber evidence="14">3.5.4.26</ecNumber>
        </recommendedName>
        <alternativeName>
            <fullName evidence="14">Riboflavin-specific deaminase</fullName>
        </alternativeName>
    </domain>
    <domain>
        <recommendedName>
            <fullName evidence="14">5-amino-6-(5-phosphoribosylamino)uracil reductase</fullName>
            <ecNumber evidence="14">1.1.1.193</ecNumber>
        </recommendedName>
        <alternativeName>
            <fullName evidence="14">HTP reductase</fullName>
        </alternativeName>
    </domain>
</protein>
<feature type="domain" description="CMP/dCMP-type deaminase" evidence="15">
    <location>
        <begin position="1"/>
        <end position="123"/>
    </location>
</feature>
<evidence type="ECO:0000256" key="1">
    <source>
        <dbReference type="ARBA" id="ARBA00002151"/>
    </source>
</evidence>
<evidence type="ECO:0000256" key="4">
    <source>
        <dbReference type="ARBA" id="ARBA00005259"/>
    </source>
</evidence>
<dbReference type="InterPro" id="IPR050765">
    <property type="entry name" value="Riboflavin_Biosynth_HTPR"/>
</dbReference>
<comment type="pathway">
    <text evidence="3 14">Cofactor biosynthesis; riboflavin biosynthesis; 5-amino-6-(D-ribitylamino)uracil from GTP: step 3/4.</text>
</comment>
<dbReference type="EMBL" id="JBHTCO010000001">
    <property type="protein sequence ID" value="MFC7391508.1"/>
    <property type="molecule type" value="Genomic_DNA"/>
</dbReference>
<dbReference type="InterPro" id="IPR004794">
    <property type="entry name" value="Eubact_RibD"/>
</dbReference>
<dbReference type="Pfam" id="PF01872">
    <property type="entry name" value="RibD_C"/>
    <property type="match status" value="1"/>
</dbReference>
<evidence type="ECO:0000256" key="13">
    <source>
        <dbReference type="ARBA" id="ARBA00049886"/>
    </source>
</evidence>
<dbReference type="InterPro" id="IPR016192">
    <property type="entry name" value="APOBEC/CMP_deaminase_Zn-bd"/>
</dbReference>
<evidence type="ECO:0000256" key="11">
    <source>
        <dbReference type="ARBA" id="ARBA00023268"/>
    </source>
</evidence>
<evidence type="ECO:0000256" key="12">
    <source>
        <dbReference type="ARBA" id="ARBA00049861"/>
    </source>
</evidence>
<keyword evidence="14 16" id="KW-0378">Hydrolase</keyword>
<keyword evidence="9 14" id="KW-0521">NADP</keyword>
<evidence type="ECO:0000256" key="5">
    <source>
        <dbReference type="ARBA" id="ARBA00007417"/>
    </source>
</evidence>
<accession>A0ABW2PVR9</accession>
<evidence type="ECO:0000256" key="7">
    <source>
        <dbReference type="ARBA" id="ARBA00022723"/>
    </source>
</evidence>
<keyword evidence="11" id="KW-0511">Multifunctional enzyme</keyword>
<comment type="similarity">
    <text evidence="5 14">In the C-terminal section; belongs to the HTP reductase family.</text>
</comment>
<dbReference type="InterPro" id="IPR002125">
    <property type="entry name" value="CMP_dCMP_dom"/>
</dbReference>
<comment type="cofactor">
    <cofactor evidence="14">
        <name>Zn(2+)</name>
        <dbReference type="ChEBI" id="CHEBI:29105"/>
    </cofactor>
    <text evidence="14">Binds 1 zinc ion.</text>
</comment>